<dbReference type="InterPro" id="IPR006501">
    <property type="entry name" value="Pectinesterase_inhib_dom"/>
</dbReference>
<dbReference type="GO" id="GO:0003724">
    <property type="term" value="F:RNA helicase activity"/>
    <property type="evidence" value="ECO:0007669"/>
    <property type="project" value="UniProtKB-EC"/>
</dbReference>
<dbReference type="SUPFAM" id="SSF101148">
    <property type="entry name" value="Plant invertase/pectin methylesterase inhibitor"/>
    <property type="match status" value="1"/>
</dbReference>
<keyword evidence="5" id="KW-0347">Helicase</keyword>
<dbReference type="GO" id="GO:0003723">
    <property type="term" value="F:RNA binding"/>
    <property type="evidence" value="ECO:0007669"/>
    <property type="project" value="TreeGrafter"/>
</dbReference>
<dbReference type="InterPro" id="IPR000571">
    <property type="entry name" value="Znf_CCCH"/>
</dbReference>
<dbReference type="EC" id="3.6.4.13" evidence="1"/>
<evidence type="ECO:0000259" key="9">
    <source>
        <dbReference type="PROSITE" id="PS50103"/>
    </source>
</evidence>
<dbReference type="CDD" id="cd15798">
    <property type="entry name" value="PMEI-like_3"/>
    <property type="match status" value="1"/>
</dbReference>
<dbReference type="InterPro" id="IPR014001">
    <property type="entry name" value="Helicase_ATP-bd"/>
</dbReference>
<feature type="zinc finger region" description="C3H1-type" evidence="8">
    <location>
        <begin position="688"/>
        <end position="715"/>
    </location>
</feature>
<dbReference type="InterPro" id="IPR027417">
    <property type="entry name" value="P-loop_NTPase"/>
</dbReference>
<proteinExistence type="predicted"/>
<keyword evidence="4" id="KW-0378">Hydrolase</keyword>
<feature type="domain" description="C3H1-type" evidence="9">
    <location>
        <begin position="688"/>
        <end position="715"/>
    </location>
</feature>
<feature type="domain" description="Helicase C-terminal" evidence="11">
    <location>
        <begin position="187"/>
        <end position="352"/>
    </location>
</feature>
<dbReference type="PROSITE" id="PS51192">
    <property type="entry name" value="HELICASE_ATP_BIND_1"/>
    <property type="match status" value="1"/>
</dbReference>
<reference evidence="12" key="1">
    <citation type="submission" date="2021-01" db="EMBL/GenBank/DDBJ databases">
        <authorList>
            <person name="Bezrukov I."/>
        </authorList>
    </citation>
    <scope>NUCLEOTIDE SEQUENCE</scope>
</reference>
<dbReference type="InterPro" id="IPR001650">
    <property type="entry name" value="Helicase_C-like"/>
</dbReference>
<keyword evidence="13" id="KW-1185">Reference proteome</keyword>
<accession>A0A8S2AHM6</accession>
<evidence type="ECO:0000256" key="7">
    <source>
        <dbReference type="ARBA" id="ARBA00047984"/>
    </source>
</evidence>
<protein>
    <recommendedName>
        <fullName evidence="1">RNA helicase</fullName>
        <ecNumber evidence="1">3.6.4.13</ecNumber>
    </recommendedName>
</protein>
<keyword evidence="5" id="KW-0547">Nucleotide-binding</keyword>
<comment type="catalytic activity">
    <reaction evidence="7">
        <text>ATP + H2O = ADP + phosphate + H(+)</text>
        <dbReference type="Rhea" id="RHEA:13065"/>
        <dbReference type="ChEBI" id="CHEBI:15377"/>
        <dbReference type="ChEBI" id="CHEBI:15378"/>
        <dbReference type="ChEBI" id="CHEBI:30616"/>
        <dbReference type="ChEBI" id="CHEBI:43474"/>
        <dbReference type="ChEBI" id="CHEBI:456216"/>
        <dbReference type="EC" id="3.6.4.13"/>
    </reaction>
</comment>
<dbReference type="Proteomes" id="UP000682877">
    <property type="component" value="Chromosome 4"/>
</dbReference>
<dbReference type="SUPFAM" id="SSF52540">
    <property type="entry name" value="P-loop containing nucleoside triphosphate hydrolases"/>
    <property type="match status" value="1"/>
</dbReference>
<dbReference type="InterPro" id="IPR036855">
    <property type="entry name" value="Znf_CCCH_sf"/>
</dbReference>
<dbReference type="Gene3D" id="4.10.1000.10">
    <property type="entry name" value="Zinc finger, CCCH-type"/>
    <property type="match status" value="1"/>
</dbReference>
<evidence type="ECO:0000256" key="8">
    <source>
        <dbReference type="PROSITE-ProRule" id="PRU00723"/>
    </source>
</evidence>
<dbReference type="Gene3D" id="1.20.140.40">
    <property type="entry name" value="Invertase/pectin methylesterase inhibitor family protein"/>
    <property type="match status" value="1"/>
</dbReference>
<dbReference type="SMART" id="SM00490">
    <property type="entry name" value="HELICc"/>
    <property type="match status" value="1"/>
</dbReference>
<dbReference type="EMBL" id="LR999454">
    <property type="protein sequence ID" value="CAE6056015.1"/>
    <property type="molecule type" value="Genomic_DNA"/>
</dbReference>
<dbReference type="CDD" id="cd18791">
    <property type="entry name" value="SF2_C_RHA"/>
    <property type="match status" value="1"/>
</dbReference>
<evidence type="ECO:0000313" key="12">
    <source>
        <dbReference type="EMBL" id="CAE6056015.1"/>
    </source>
</evidence>
<dbReference type="GO" id="GO:0004857">
    <property type="term" value="F:enzyme inhibitor activity"/>
    <property type="evidence" value="ECO:0007669"/>
    <property type="project" value="InterPro"/>
</dbReference>
<dbReference type="AlphaFoldDB" id="A0A8S2AHM6"/>
<keyword evidence="6 8" id="KW-0862">Zinc</keyword>
<feature type="domain" description="C3H1-type" evidence="9">
    <location>
        <begin position="660"/>
        <end position="687"/>
    </location>
</feature>
<keyword evidence="5" id="KW-0067">ATP-binding</keyword>
<dbReference type="Pfam" id="PF00271">
    <property type="entry name" value="Helicase_C"/>
    <property type="match status" value="1"/>
</dbReference>
<dbReference type="SMART" id="SM00356">
    <property type="entry name" value="ZnF_C3H1"/>
    <property type="match status" value="2"/>
</dbReference>
<dbReference type="GO" id="GO:0008270">
    <property type="term" value="F:zinc ion binding"/>
    <property type="evidence" value="ECO:0007669"/>
    <property type="project" value="UniProtKB-KW"/>
</dbReference>
<feature type="domain" description="Helicase ATP-binding" evidence="10">
    <location>
        <begin position="1"/>
        <end position="130"/>
    </location>
</feature>
<gene>
    <name evidence="12" type="ORF">AARE701A_LOCUS11698</name>
</gene>
<dbReference type="PROSITE" id="PS50103">
    <property type="entry name" value="ZF_C3H1"/>
    <property type="match status" value="2"/>
</dbReference>
<feature type="zinc finger region" description="C3H1-type" evidence="8">
    <location>
        <begin position="660"/>
        <end position="687"/>
    </location>
</feature>
<evidence type="ECO:0000256" key="1">
    <source>
        <dbReference type="ARBA" id="ARBA00012552"/>
    </source>
</evidence>
<keyword evidence="3 8" id="KW-0863">Zinc-finger</keyword>
<evidence type="ECO:0000256" key="2">
    <source>
        <dbReference type="ARBA" id="ARBA00022723"/>
    </source>
</evidence>
<name>A0A8S2AHM6_ARAAE</name>
<dbReference type="GO" id="GO:0016787">
    <property type="term" value="F:hydrolase activity"/>
    <property type="evidence" value="ECO:0007669"/>
    <property type="project" value="UniProtKB-KW"/>
</dbReference>
<dbReference type="SMART" id="SM00856">
    <property type="entry name" value="PMEI"/>
    <property type="match status" value="1"/>
</dbReference>
<dbReference type="CDD" id="cd17917">
    <property type="entry name" value="DEXHc_RHA-like"/>
    <property type="match status" value="1"/>
</dbReference>
<dbReference type="FunFam" id="3.40.50.300:FF:001290">
    <property type="entry name" value="Zinc finger helicase family protein"/>
    <property type="match status" value="1"/>
</dbReference>
<dbReference type="PANTHER" id="PTHR18934">
    <property type="entry name" value="ATP-DEPENDENT RNA HELICASE"/>
    <property type="match status" value="1"/>
</dbReference>
<evidence type="ECO:0000259" key="10">
    <source>
        <dbReference type="PROSITE" id="PS51192"/>
    </source>
</evidence>
<evidence type="ECO:0000256" key="4">
    <source>
        <dbReference type="ARBA" id="ARBA00022801"/>
    </source>
</evidence>
<dbReference type="PROSITE" id="PS51194">
    <property type="entry name" value="HELICASE_CTER"/>
    <property type="match status" value="1"/>
</dbReference>
<dbReference type="InterPro" id="IPR035513">
    <property type="entry name" value="Invertase/methylesterase_inhib"/>
</dbReference>
<evidence type="ECO:0000256" key="3">
    <source>
        <dbReference type="ARBA" id="ARBA00022771"/>
    </source>
</evidence>
<sequence length="1146" mass="130034">MAPILCTQPRRFAVVAVAKMVAKSRNSDLGGEIGYHIGHSKILTEGSKILFKTAGVLLDEMLDKGLNALKYKVIILDEVHERSVESDLVLVCVKQFLMKNNDLRVVLMSATADITRYRDYFKELGRGERVEVVAIPSPDQRTIFQRRVIYLEQVAGLLGMSSDLSAYCPGPSPSSADAEIKPELQNLIHDLILYIHEKEPDIEKSILVFLPTYYSLEQQWHQLEPFRASFEVHILHRSIDTEQALAAMKICRSRRKVILATNIAESSVTIPKVAYVIDSCRSLQVFWDASRKRDAVQLVWVSRSQAEQRRGRTGRTCDGEVYRLVPSAFFNKLEEHEPPAILKLSLRQQVLHICCTESRAINDANVLLAKAMDPPDPYVIDDALKMLLSIRALRKSPRGRYEPTFYGRLLASFPLSFDASILVVKFGEMGMLREGILLGVLMDTQPLPIHHPFGDDSLFLEYVDHYFGGSKTICSGRREMVLMANFCAFQFWQRVFKDKHRLENLKQLLAKEKDKDLKLMFPEIEKEWCDFHNILQSSFYHVSEMYEDTLSSFHRFRPQFISSSDSLPTYYNPYEFDHTCYIECQPSEDKYLHSEDEDNNQPPPEVRKCVSMPFVPPNAFQAYAVAENMASIIKEIRTQCTPSESDNGHGAIEPEDYVEDGEAPVCVYFLNGFCNRGDQCTFSHTLQSTRPACKFFASLQGCRNGELCLFSHVMRRRTTSYRPPPQCLPEEDGSSTSPLLDLFPTSSEGCILVFDDSAMHFTSSIANGYPSWRILATSSSSDTLLCDSSLANTRIFWGLNHPYQTIISKAGGENPIPWNEVKCVLWFLNPDSYADTPEGQKTILQNFFEYMAIRLLGDNLYEIRVILTMNNVRFSLLQVEKLARDSFFFLGESFPHNSVSFGEFQDTLTIQKPMLVSRPISYVFNLHSPSDIQFDPISKNMTSSSSSITFSILLLSLLLALNPNPSLASTSSNNNANDIVTQYSTYVRNACNVTRYQRLCVRTLWPFAIVAGNNTSKWARASVAVTITDTKRMLRLLLKTQRSAVGERERIAMSDCRELFVDSLDNLYKSLAVLRTLNADEFQRQISDLATWLSAALTDEDTCLDGFEETSSRSRTVRMVRRKATKCMRLCSNALALLNKLAFDGL</sequence>
<dbReference type="SUPFAM" id="SSF90229">
    <property type="entry name" value="CCCH zinc finger"/>
    <property type="match status" value="1"/>
</dbReference>
<evidence type="ECO:0000313" key="13">
    <source>
        <dbReference type="Proteomes" id="UP000682877"/>
    </source>
</evidence>
<dbReference type="Pfam" id="PF04043">
    <property type="entry name" value="PMEI"/>
    <property type="match status" value="1"/>
</dbReference>
<evidence type="ECO:0000259" key="11">
    <source>
        <dbReference type="PROSITE" id="PS51194"/>
    </source>
</evidence>
<organism evidence="12 13">
    <name type="scientific">Arabidopsis arenosa</name>
    <name type="common">Sand rock-cress</name>
    <name type="synonym">Cardaminopsis arenosa</name>
    <dbReference type="NCBI Taxonomy" id="38785"/>
    <lineage>
        <taxon>Eukaryota</taxon>
        <taxon>Viridiplantae</taxon>
        <taxon>Streptophyta</taxon>
        <taxon>Embryophyta</taxon>
        <taxon>Tracheophyta</taxon>
        <taxon>Spermatophyta</taxon>
        <taxon>Magnoliopsida</taxon>
        <taxon>eudicotyledons</taxon>
        <taxon>Gunneridae</taxon>
        <taxon>Pentapetalae</taxon>
        <taxon>rosids</taxon>
        <taxon>malvids</taxon>
        <taxon>Brassicales</taxon>
        <taxon>Brassicaceae</taxon>
        <taxon>Camelineae</taxon>
        <taxon>Arabidopsis</taxon>
    </lineage>
</organism>
<dbReference type="Gene3D" id="3.40.50.300">
    <property type="entry name" value="P-loop containing nucleotide triphosphate hydrolases"/>
    <property type="match status" value="2"/>
</dbReference>
<evidence type="ECO:0000256" key="5">
    <source>
        <dbReference type="ARBA" id="ARBA00022806"/>
    </source>
</evidence>
<dbReference type="Gene3D" id="1.20.120.1080">
    <property type="match status" value="1"/>
</dbReference>
<evidence type="ECO:0000256" key="6">
    <source>
        <dbReference type="ARBA" id="ARBA00022833"/>
    </source>
</evidence>
<dbReference type="PANTHER" id="PTHR18934:SF221">
    <property type="entry name" value="ATP-DEPENDENT RNA HELICASE DHX34-RELATED"/>
    <property type="match status" value="1"/>
</dbReference>
<dbReference type="Pfam" id="PF00642">
    <property type="entry name" value="zf-CCCH"/>
    <property type="match status" value="1"/>
</dbReference>
<dbReference type="NCBIfam" id="TIGR01614">
    <property type="entry name" value="PME_inhib"/>
    <property type="match status" value="1"/>
</dbReference>
<keyword evidence="2 8" id="KW-0479">Metal-binding</keyword>